<name>A0A1Y4A1T2_9BACT</name>
<evidence type="ECO:0000313" key="5">
    <source>
        <dbReference type="Proteomes" id="UP000283426"/>
    </source>
</evidence>
<dbReference type="PANTHER" id="PTHR36924">
    <property type="entry name" value="ANTITOXIN HIGA-1"/>
    <property type="match status" value="1"/>
</dbReference>
<protein>
    <submittedName>
        <fullName evidence="4">Addiction module antidote protein, HigA family</fullName>
    </submittedName>
</protein>
<accession>A0A1Y4A1T2</accession>
<dbReference type="Pfam" id="PF01381">
    <property type="entry name" value="HTH_3"/>
    <property type="match status" value="1"/>
</dbReference>
<evidence type="ECO:0000313" key="4">
    <source>
        <dbReference type="EMBL" id="RGV18608.1"/>
    </source>
</evidence>
<evidence type="ECO:0000256" key="1">
    <source>
        <dbReference type="ARBA" id="ARBA00023125"/>
    </source>
</evidence>
<dbReference type="InterPro" id="IPR001387">
    <property type="entry name" value="Cro/C1-type_HTH"/>
</dbReference>
<sequence>MNNDLRPYMPTHPGEVLKDELQARGISQKKFSSLIGVSYTMLNEILNGKRPISADMSLLLEAALGIDATIWNNMQSRYNLETARRDTSFASKLDSIRQAFSAACF</sequence>
<proteinExistence type="predicted"/>
<dbReference type="InterPro" id="IPR010982">
    <property type="entry name" value="Lambda_DNA-bd_dom_sf"/>
</dbReference>
<dbReference type="SMART" id="SM00530">
    <property type="entry name" value="HTH_XRE"/>
    <property type="match status" value="1"/>
</dbReference>
<keyword evidence="1" id="KW-0238">DNA-binding</keyword>
<comment type="caution">
    <text evidence="4">The sequence shown here is derived from an EMBL/GenBank/DDBJ whole genome shotgun (WGS) entry which is preliminary data.</text>
</comment>
<dbReference type="EMBL" id="QRYC01000002">
    <property type="protein sequence ID" value="RGU58597.1"/>
    <property type="molecule type" value="Genomic_DNA"/>
</dbReference>
<dbReference type="EMBL" id="QRYW01000056">
    <property type="protein sequence ID" value="RGV18608.1"/>
    <property type="molecule type" value="Genomic_DNA"/>
</dbReference>
<dbReference type="PANTHER" id="PTHR36924:SF1">
    <property type="entry name" value="ANTITOXIN HIGA-1"/>
    <property type="match status" value="1"/>
</dbReference>
<dbReference type="Proteomes" id="UP000283426">
    <property type="component" value="Unassembled WGS sequence"/>
</dbReference>
<dbReference type="RefSeq" id="WP_013610430.1">
    <property type="nucleotide sequence ID" value="NZ_CABJFF010000004.1"/>
</dbReference>
<dbReference type="GO" id="GO:0003677">
    <property type="term" value="F:DNA binding"/>
    <property type="evidence" value="ECO:0007669"/>
    <property type="project" value="UniProtKB-KW"/>
</dbReference>
<reference evidence="5 6" key="1">
    <citation type="submission" date="2018-08" db="EMBL/GenBank/DDBJ databases">
        <title>A genome reference for cultivated species of the human gut microbiota.</title>
        <authorList>
            <person name="Zou Y."/>
            <person name="Xue W."/>
            <person name="Luo G."/>
        </authorList>
    </citation>
    <scope>NUCLEOTIDE SEQUENCE [LARGE SCALE GENOMIC DNA]</scope>
    <source>
        <strain evidence="4 5">AF14-6AC</strain>
        <strain evidence="3 6">AF16-14</strain>
    </source>
</reference>
<evidence type="ECO:0000313" key="3">
    <source>
        <dbReference type="EMBL" id="RGU58597.1"/>
    </source>
</evidence>
<dbReference type="Proteomes" id="UP000284243">
    <property type="component" value="Unassembled WGS sequence"/>
</dbReference>
<evidence type="ECO:0000259" key="2">
    <source>
        <dbReference type="PROSITE" id="PS50943"/>
    </source>
</evidence>
<feature type="domain" description="HTH cro/C1-type" evidence="2">
    <location>
        <begin position="17"/>
        <end position="71"/>
    </location>
</feature>
<dbReference type="PROSITE" id="PS50943">
    <property type="entry name" value="HTH_CROC1"/>
    <property type="match status" value="1"/>
</dbReference>
<dbReference type="OMA" id="MSPRFWL"/>
<dbReference type="CDD" id="cd00093">
    <property type="entry name" value="HTH_XRE"/>
    <property type="match status" value="1"/>
</dbReference>
<dbReference type="AlphaFoldDB" id="A0A1Y4A1T2"/>
<evidence type="ECO:0000313" key="6">
    <source>
        <dbReference type="Proteomes" id="UP000284243"/>
    </source>
</evidence>
<gene>
    <name evidence="4" type="primary">higA</name>
    <name evidence="4" type="ORF">DWW24_19430</name>
    <name evidence="3" type="ORF">DWW57_02485</name>
</gene>
<dbReference type="Gene3D" id="1.10.260.40">
    <property type="entry name" value="lambda repressor-like DNA-binding domains"/>
    <property type="match status" value="1"/>
</dbReference>
<organism evidence="4 5">
    <name type="scientific">Odoribacter splanchnicus</name>
    <dbReference type="NCBI Taxonomy" id="28118"/>
    <lineage>
        <taxon>Bacteria</taxon>
        <taxon>Pseudomonadati</taxon>
        <taxon>Bacteroidota</taxon>
        <taxon>Bacteroidia</taxon>
        <taxon>Bacteroidales</taxon>
        <taxon>Odoribacteraceae</taxon>
        <taxon>Odoribacter</taxon>
    </lineage>
</organism>
<dbReference type="GeneID" id="61273329"/>
<dbReference type="InterPro" id="IPR013430">
    <property type="entry name" value="Toxin_antidote_HigA"/>
</dbReference>
<dbReference type="SUPFAM" id="SSF47413">
    <property type="entry name" value="lambda repressor-like DNA-binding domains"/>
    <property type="match status" value="1"/>
</dbReference>
<dbReference type="NCBIfam" id="TIGR02607">
    <property type="entry name" value="antidote_HigA"/>
    <property type="match status" value="1"/>
</dbReference>